<dbReference type="AlphaFoldDB" id="A0A1X7UJ05"/>
<protein>
    <recommendedName>
        <fullName evidence="3">Right handed beta helix domain-containing protein</fullName>
    </recommendedName>
</protein>
<keyword evidence="1" id="KW-0732">Signal</keyword>
<dbReference type="EnsemblMetazoa" id="Aqu2.1.27463_001">
    <property type="protein sequence ID" value="Aqu2.1.27463_001"/>
    <property type="gene ID" value="Aqu2.1.27463"/>
</dbReference>
<reference evidence="2" key="1">
    <citation type="submission" date="2017-05" db="UniProtKB">
        <authorList>
            <consortium name="EnsemblMetazoa"/>
        </authorList>
    </citation>
    <scope>IDENTIFICATION</scope>
</reference>
<dbReference type="OMA" id="LMWLNGY"/>
<dbReference type="PANTHER" id="PTHR36453">
    <property type="entry name" value="SECRETED PROTEIN-RELATED"/>
    <property type="match status" value="1"/>
</dbReference>
<organism evidence="2">
    <name type="scientific">Amphimedon queenslandica</name>
    <name type="common">Sponge</name>
    <dbReference type="NCBI Taxonomy" id="400682"/>
    <lineage>
        <taxon>Eukaryota</taxon>
        <taxon>Metazoa</taxon>
        <taxon>Porifera</taxon>
        <taxon>Demospongiae</taxon>
        <taxon>Heteroscleromorpha</taxon>
        <taxon>Haplosclerida</taxon>
        <taxon>Niphatidae</taxon>
        <taxon>Amphimedon</taxon>
    </lineage>
</organism>
<name>A0A1X7UJ05_AMPQE</name>
<sequence length="740" mass="82743">MATLLQPFSIVLLVLFLLFQSISAKEYYVSVNDGSDDNPGTLEKPWKEVNTALQFLQPGDKCIIRGGTYTESVVISGLVGKADEPIVFQSYPGERVVFDGTASIKGNWEMYSNEIYSLKIGFDIWQLFVDGEMFINARWPNAFWYDKSVFDYTKWGFSSTNSTYNLKESTGVMIDNGTQNLAKSGINATGAIAILNIGQWLTWAGIVTNHTTGNASFTYILPDKPEAVHFVPRNCRYFLEDKLEFLDAPSEWYFDPVEKKVYVWLNYTTEDPNKHDIRGKVSTFAFTINNGSSHITLSGLNFFATTVYVKGESKVKDVHNIKLESCYFSYPSYSQRALGSTTVPNTTTLYYNGDLIENAGNFTVFNCTFEYADGQSISYRGADGLFENNMWRYNDFTCVGDGEVFQSRGVRDRFVRNTVHSNGPSVGFSPGAGNLPDREMGLSVGSDVSLNLFYDLKYLQNDGAHVQTGINSQNGTVLEYNWCYDTMKWGLRFDRIDKNNATWGYNGTMRYNVVWTTGGIRLKGDDHHCYNNLAFDNENYFDLCLFGYPGDGAKGENSHTVTKGNILQNGACSSTKTPQCQYDVPGQYDDNVKGDVRNFLRDPDNLDFRPQPNSDLVVQGVGPYGKESMDHGGVYWIPGRQDTGSSMPIPPDGTNTAKCNAHLMWLSGYSAEKHNVYLGISESSVESATASSAEYKATMTSPANIFDPGSLKPGVMYYWRVDNIRESVTTKGSVWSFKCQ</sequence>
<evidence type="ECO:0000256" key="1">
    <source>
        <dbReference type="SAM" id="SignalP"/>
    </source>
</evidence>
<dbReference type="InterPro" id="IPR012334">
    <property type="entry name" value="Pectin_lyas_fold"/>
</dbReference>
<evidence type="ECO:0000313" key="2">
    <source>
        <dbReference type="EnsemblMetazoa" id="Aqu2.1.27463_001"/>
    </source>
</evidence>
<evidence type="ECO:0008006" key="3">
    <source>
        <dbReference type="Google" id="ProtNLM"/>
    </source>
</evidence>
<dbReference type="InterPro" id="IPR011050">
    <property type="entry name" value="Pectin_lyase_fold/virulence"/>
</dbReference>
<feature type="chain" id="PRO_5010889203" description="Right handed beta helix domain-containing protein" evidence="1">
    <location>
        <begin position="25"/>
        <end position="740"/>
    </location>
</feature>
<dbReference type="Gene3D" id="2.160.20.10">
    <property type="entry name" value="Single-stranded right-handed beta-helix, Pectin lyase-like"/>
    <property type="match status" value="2"/>
</dbReference>
<proteinExistence type="predicted"/>
<accession>A0A1X7UJ05</accession>
<dbReference type="eggNOG" id="ENOG502S73K">
    <property type="taxonomic scope" value="Eukaryota"/>
</dbReference>
<dbReference type="OrthoDB" id="5946820at2759"/>
<dbReference type="PANTHER" id="PTHR36453:SF1">
    <property type="entry name" value="RIGHT HANDED BETA HELIX DOMAIN-CONTAINING PROTEIN"/>
    <property type="match status" value="1"/>
</dbReference>
<dbReference type="InParanoid" id="A0A1X7UJ05"/>
<feature type="signal peptide" evidence="1">
    <location>
        <begin position="1"/>
        <end position="24"/>
    </location>
</feature>
<dbReference type="SUPFAM" id="SSF51126">
    <property type="entry name" value="Pectin lyase-like"/>
    <property type="match status" value="2"/>
</dbReference>